<dbReference type="EMBL" id="GBXM01085395">
    <property type="protein sequence ID" value="JAH23182.1"/>
    <property type="molecule type" value="Transcribed_RNA"/>
</dbReference>
<sequence>MTPHLVDDITRMTDSGNDI</sequence>
<organism evidence="1">
    <name type="scientific">Anguilla anguilla</name>
    <name type="common">European freshwater eel</name>
    <name type="synonym">Muraena anguilla</name>
    <dbReference type="NCBI Taxonomy" id="7936"/>
    <lineage>
        <taxon>Eukaryota</taxon>
        <taxon>Metazoa</taxon>
        <taxon>Chordata</taxon>
        <taxon>Craniata</taxon>
        <taxon>Vertebrata</taxon>
        <taxon>Euteleostomi</taxon>
        <taxon>Actinopterygii</taxon>
        <taxon>Neopterygii</taxon>
        <taxon>Teleostei</taxon>
        <taxon>Anguilliformes</taxon>
        <taxon>Anguillidae</taxon>
        <taxon>Anguilla</taxon>
    </lineage>
</organism>
<reference evidence="1" key="2">
    <citation type="journal article" date="2015" name="Fish Shellfish Immunol.">
        <title>Early steps in the European eel (Anguilla anguilla)-Vibrio vulnificus interaction in the gills: Role of the RtxA13 toxin.</title>
        <authorList>
            <person name="Callol A."/>
            <person name="Pajuelo D."/>
            <person name="Ebbesson L."/>
            <person name="Teles M."/>
            <person name="MacKenzie S."/>
            <person name="Amaro C."/>
        </authorList>
    </citation>
    <scope>NUCLEOTIDE SEQUENCE</scope>
</reference>
<accession>A0A0E9R336</accession>
<proteinExistence type="predicted"/>
<evidence type="ECO:0000313" key="1">
    <source>
        <dbReference type="EMBL" id="JAH23182.1"/>
    </source>
</evidence>
<protein>
    <submittedName>
        <fullName evidence="1">Uncharacterized protein</fullName>
    </submittedName>
</protein>
<dbReference type="AlphaFoldDB" id="A0A0E9R336"/>
<reference evidence="1" key="1">
    <citation type="submission" date="2014-11" db="EMBL/GenBank/DDBJ databases">
        <authorList>
            <person name="Amaro Gonzalez C."/>
        </authorList>
    </citation>
    <scope>NUCLEOTIDE SEQUENCE</scope>
</reference>
<name>A0A0E9R336_ANGAN</name>